<gene>
    <name evidence="2" type="ORF">GCU56_12265</name>
</gene>
<dbReference type="AlphaFoldDB" id="A0A7K3W1J5"/>
<dbReference type="InterPro" id="IPR011701">
    <property type="entry name" value="MFS"/>
</dbReference>
<keyword evidence="1" id="KW-1133">Transmembrane helix</keyword>
<dbReference type="PANTHER" id="PTHR23523:SF2">
    <property type="entry name" value="2-NITROIMIDAZOLE TRANSPORTER"/>
    <property type="match status" value="1"/>
</dbReference>
<feature type="transmembrane region" description="Helical" evidence="1">
    <location>
        <begin position="136"/>
        <end position="157"/>
    </location>
</feature>
<feature type="transmembrane region" description="Helical" evidence="1">
    <location>
        <begin position="80"/>
        <end position="98"/>
    </location>
</feature>
<dbReference type="GO" id="GO:0022857">
    <property type="term" value="F:transmembrane transporter activity"/>
    <property type="evidence" value="ECO:0007669"/>
    <property type="project" value="InterPro"/>
</dbReference>
<keyword evidence="1" id="KW-0812">Transmembrane</keyword>
<evidence type="ECO:0000313" key="2">
    <source>
        <dbReference type="EMBL" id="NEK58642.1"/>
    </source>
</evidence>
<proteinExistence type="predicted"/>
<evidence type="ECO:0000256" key="1">
    <source>
        <dbReference type="SAM" id="Phobius"/>
    </source>
</evidence>
<feature type="transmembrane region" description="Helical" evidence="1">
    <location>
        <begin position="248"/>
        <end position="269"/>
    </location>
</feature>
<feature type="transmembrane region" description="Helical" evidence="1">
    <location>
        <begin position="213"/>
        <end position="236"/>
    </location>
</feature>
<keyword evidence="1" id="KW-0472">Membrane</keyword>
<dbReference type="EMBL" id="JAAGWF010000011">
    <property type="protein sequence ID" value="NEK58642.1"/>
    <property type="molecule type" value="Genomic_DNA"/>
</dbReference>
<dbReference type="Gene3D" id="1.20.1250.20">
    <property type="entry name" value="MFS general substrate transporter like domains"/>
    <property type="match status" value="1"/>
</dbReference>
<dbReference type="InterPro" id="IPR052524">
    <property type="entry name" value="MFS_Cyanate_Porter"/>
</dbReference>
<organism evidence="2 3">
    <name type="scientific">Geodermatophilus sabuli</name>
    <dbReference type="NCBI Taxonomy" id="1564158"/>
    <lineage>
        <taxon>Bacteria</taxon>
        <taxon>Bacillati</taxon>
        <taxon>Actinomycetota</taxon>
        <taxon>Actinomycetes</taxon>
        <taxon>Geodermatophilales</taxon>
        <taxon>Geodermatophilaceae</taxon>
        <taxon>Geodermatophilus</taxon>
    </lineage>
</organism>
<dbReference type="SUPFAM" id="SSF103473">
    <property type="entry name" value="MFS general substrate transporter"/>
    <property type="match status" value="1"/>
</dbReference>
<feature type="transmembrane region" description="Helical" evidence="1">
    <location>
        <begin position="169"/>
        <end position="192"/>
    </location>
</feature>
<feature type="transmembrane region" description="Helical" evidence="1">
    <location>
        <begin position="104"/>
        <end position="124"/>
    </location>
</feature>
<dbReference type="PANTHER" id="PTHR23523">
    <property type="match status" value="1"/>
</dbReference>
<feature type="transmembrane region" description="Helical" evidence="1">
    <location>
        <begin position="47"/>
        <end position="68"/>
    </location>
</feature>
<keyword evidence="3" id="KW-1185">Reference proteome</keyword>
<feature type="transmembrane region" description="Helical" evidence="1">
    <location>
        <begin position="281"/>
        <end position="300"/>
    </location>
</feature>
<sequence>MTGPRAGRARPWWVTLAPAVVLVLVALCLRAPFAAVGPVLGELREELAVPTTALAVLTALPLVCFGLLSPTVPAIAARLGVHRAVLAGVAVLAAGIGLRLAGTWGLFAGTVLLTGGTAVVNVLLPAAVRAEYGRRSAPVLGATTASMALSASLGAGLSQPLATAGGSAVTGLALWLVPVLVALVCVGLLAGRRRVERVPASARLPVAAVLRDRVALAVTGFFGLQSLAFYAILTWLPDILEADAGVSAVGAGAVLAVAVAVGAPCALVVPPLAARRPGQAGWVLAAGLLQAAAVVGLLAAPGAAPFLWALLYGLGTGVAFPLAMTLVLLRTRDVAQTGRLSAAAQSVGYLLAATGPLALGLLHDATGAWRPSLLLLLALVVLQMAVGLLAARPRLVTERRSEGAAPSPARS</sequence>
<dbReference type="Proteomes" id="UP000470246">
    <property type="component" value="Unassembled WGS sequence"/>
</dbReference>
<dbReference type="Pfam" id="PF07690">
    <property type="entry name" value="MFS_1"/>
    <property type="match status" value="1"/>
</dbReference>
<reference evidence="2 3" key="1">
    <citation type="submission" date="2020-02" db="EMBL/GenBank/DDBJ databases">
        <title>Geodermatophilus sabuli CPCC 205279 I12A-02694.</title>
        <authorList>
            <person name="Jiang Z."/>
        </authorList>
    </citation>
    <scope>NUCLEOTIDE SEQUENCE [LARGE SCALE GENOMIC DNA]</scope>
    <source>
        <strain evidence="2 3">I12A-02694</strain>
    </source>
</reference>
<evidence type="ECO:0000313" key="3">
    <source>
        <dbReference type="Proteomes" id="UP000470246"/>
    </source>
</evidence>
<feature type="transmembrane region" description="Helical" evidence="1">
    <location>
        <begin position="306"/>
        <end position="328"/>
    </location>
</feature>
<accession>A0A7K3W1J5</accession>
<comment type="caution">
    <text evidence="2">The sequence shown here is derived from an EMBL/GenBank/DDBJ whole genome shotgun (WGS) entry which is preliminary data.</text>
</comment>
<name>A0A7K3W1J5_9ACTN</name>
<feature type="transmembrane region" description="Helical" evidence="1">
    <location>
        <begin position="373"/>
        <end position="391"/>
    </location>
</feature>
<feature type="transmembrane region" description="Helical" evidence="1">
    <location>
        <begin position="12"/>
        <end position="35"/>
    </location>
</feature>
<dbReference type="InterPro" id="IPR036259">
    <property type="entry name" value="MFS_trans_sf"/>
</dbReference>
<protein>
    <submittedName>
        <fullName evidence="2">MFS transporter</fullName>
    </submittedName>
</protein>
<feature type="transmembrane region" description="Helical" evidence="1">
    <location>
        <begin position="340"/>
        <end position="361"/>
    </location>
</feature>